<proteinExistence type="predicted"/>
<sequence length="104" mass="11819">MIRLQHRVVLQRYSPPHCVSLVFPVILRYSLSIIFTGCPYAMSSDFTDTLDKSDGGSVKHALFRISAIGETEQKSSRKKSISFYKSVAKHPIALNPFLYLYDSF</sequence>
<reference evidence="2 3" key="1">
    <citation type="submission" date="2021-06" db="EMBL/GenBank/DDBJ databases">
        <title>Caerostris extrusa draft genome.</title>
        <authorList>
            <person name="Kono N."/>
            <person name="Arakawa K."/>
        </authorList>
    </citation>
    <scope>NUCLEOTIDE SEQUENCE [LARGE SCALE GENOMIC DNA]</scope>
</reference>
<keyword evidence="1" id="KW-1133">Transmembrane helix</keyword>
<dbReference type="AlphaFoldDB" id="A0AAV4PP13"/>
<protein>
    <submittedName>
        <fullName evidence="2">Uncharacterized protein</fullName>
    </submittedName>
</protein>
<comment type="caution">
    <text evidence="2">The sequence shown here is derived from an EMBL/GenBank/DDBJ whole genome shotgun (WGS) entry which is preliminary data.</text>
</comment>
<feature type="transmembrane region" description="Helical" evidence="1">
    <location>
        <begin position="21"/>
        <end position="42"/>
    </location>
</feature>
<accession>A0AAV4PP13</accession>
<evidence type="ECO:0000313" key="3">
    <source>
        <dbReference type="Proteomes" id="UP001054945"/>
    </source>
</evidence>
<gene>
    <name evidence="2" type="ORF">CEXT_398841</name>
</gene>
<keyword evidence="3" id="KW-1185">Reference proteome</keyword>
<dbReference type="EMBL" id="BPLR01004832">
    <property type="protein sequence ID" value="GIX97878.1"/>
    <property type="molecule type" value="Genomic_DNA"/>
</dbReference>
<name>A0AAV4PP13_CAEEX</name>
<keyword evidence="1" id="KW-0472">Membrane</keyword>
<dbReference type="Proteomes" id="UP001054945">
    <property type="component" value="Unassembled WGS sequence"/>
</dbReference>
<organism evidence="2 3">
    <name type="scientific">Caerostris extrusa</name>
    <name type="common">Bark spider</name>
    <name type="synonym">Caerostris bankana</name>
    <dbReference type="NCBI Taxonomy" id="172846"/>
    <lineage>
        <taxon>Eukaryota</taxon>
        <taxon>Metazoa</taxon>
        <taxon>Ecdysozoa</taxon>
        <taxon>Arthropoda</taxon>
        <taxon>Chelicerata</taxon>
        <taxon>Arachnida</taxon>
        <taxon>Araneae</taxon>
        <taxon>Araneomorphae</taxon>
        <taxon>Entelegynae</taxon>
        <taxon>Araneoidea</taxon>
        <taxon>Araneidae</taxon>
        <taxon>Caerostris</taxon>
    </lineage>
</organism>
<keyword evidence="1" id="KW-0812">Transmembrane</keyword>
<evidence type="ECO:0000256" key="1">
    <source>
        <dbReference type="SAM" id="Phobius"/>
    </source>
</evidence>
<evidence type="ECO:0000313" key="2">
    <source>
        <dbReference type="EMBL" id="GIX97878.1"/>
    </source>
</evidence>